<dbReference type="PANTHER" id="PTHR11800:SF13">
    <property type="entry name" value="DNA-DIRECTED RNA POLYMERASES I AND III SUBUNIT RPAC1"/>
    <property type="match status" value="1"/>
</dbReference>
<keyword evidence="4" id="KW-0804">Transcription</keyword>
<dbReference type="Pfam" id="PF01193">
    <property type="entry name" value="RNA_pol_L"/>
    <property type="match status" value="1"/>
</dbReference>
<dbReference type="Gene3D" id="2.170.120.12">
    <property type="entry name" value="DNA-directed RNA polymerase, insert domain"/>
    <property type="match status" value="1"/>
</dbReference>
<dbReference type="GO" id="GO:0046983">
    <property type="term" value="F:protein dimerization activity"/>
    <property type="evidence" value="ECO:0007669"/>
    <property type="project" value="InterPro"/>
</dbReference>
<organism evidence="6">
    <name type="scientific">viral metagenome</name>
    <dbReference type="NCBI Taxonomy" id="1070528"/>
    <lineage>
        <taxon>unclassified sequences</taxon>
        <taxon>metagenomes</taxon>
        <taxon>organismal metagenomes</taxon>
    </lineage>
</organism>
<dbReference type="SUPFAM" id="SSF55257">
    <property type="entry name" value="RBP11-like subunits of RNA polymerase"/>
    <property type="match status" value="2"/>
</dbReference>
<dbReference type="GO" id="GO:0005736">
    <property type="term" value="C:RNA polymerase I complex"/>
    <property type="evidence" value="ECO:0007669"/>
    <property type="project" value="TreeGrafter"/>
</dbReference>
<evidence type="ECO:0000256" key="2">
    <source>
        <dbReference type="ARBA" id="ARBA00022478"/>
    </source>
</evidence>
<dbReference type="InterPro" id="IPR011263">
    <property type="entry name" value="DNA-dir_RNA_pol_RpoA/D/Rpb3"/>
</dbReference>
<dbReference type="Gene3D" id="3.30.1360.10">
    <property type="entry name" value="RNA polymerase, RBP11-like subunit"/>
    <property type="match status" value="2"/>
</dbReference>
<dbReference type="InterPro" id="IPR036603">
    <property type="entry name" value="RBP11-like"/>
</dbReference>
<dbReference type="GO" id="GO:0003899">
    <property type="term" value="F:DNA-directed RNA polymerase activity"/>
    <property type="evidence" value="ECO:0007669"/>
    <property type="project" value="InterPro"/>
</dbReference>
<protein>
    <recommendedName>
        <fullName evidence="5">DNA-directed RNA polymerase RpoA/D/Rpb3-type domain-containing protein</fullName>
    </recommendedName>
</protein>
<accession>A0A6C0IJE8</accession>
<name>A0A6C0IJE8_9ZZZZ</name>
<dbReference type="GO" id="GO:0005666">
    <property type="term" value="C:RNA polymerase III complex"/>
    <property type="evidence" value="ECO:0007669"/>
    <property type="project" value="TreeGrafter"/>
</dbReference>
<dbReference type="InterPro" id="IPR036643">
    <property type="entry name" value="RNApol_insert_sf"/>
</dbReference>
<keyword evidence="2" id="KW-0240">DNA-directed RNA polymerase</keyword>
<dbReference type="InterPro" id="IPR050518">
    <property type="entry name" value="Rpo3/RPB3_RNA_Pol_subunit"/>
</dbReference>
<feature type="domain" description="DNA-directed RNA polymerase RpoA/D/Rpb3-type" evidence="5">
    <location>
        <begin position="20"/>
        <end position="273"/>
    </location>
</feature>
<comment type="subcellular location">
    <subcellularLocation>
        <location evidence="1">Virion</location>
    </subcellularLocation>
</comment>
<dbReference type="GO" id="GO:0044423">
    <property type="term" value="C:virion component"/>
    <property type="evidence" value="ECO:0007669"/>
    <property type="project" value="UniProtKB-KW"/>
</dbReference>
<dbReference type="Pfam" id="PF13656">
    <property type="entry name" value="RNA_pol_L_2"/>
    <property type="match status" value="1"/>
</dbReference>
<evidence type="ECO:0000256" key="4">
    <source>
        <dbReference type="ARBA" id="ARBA00023163"/>
    </source>
</evidence>
<dbReference type="EMBL" id="MN740167">
    <property type="protein sequence ID" value="QHT91643.1"/>
    <property type="molecule type" value="Genomic_DNA"/>
</dbReference>
<evidence type="ECO:0000259" key="5">
    <source>
        <dbReference type="SMART" id="SM00662"/>
    </source>
</evidence>
<dbReference type="InterPro" id="IPR009025">
    <property type="entry name" value="RBP11-like_dimer"/>
</dbReference>
<evidence type="ECO:0000256" key="1">
    <source>
        <dbReference type="ARBA" id="ARBA00004328"/>
    </source>
</evidence>
<dbReference type="GO" id="GO:0006351">
    <property type="term" value="P:DNA-templated transcription"/>
    <property type="evidence" value="ECO:0007669"/>
    <property type="project" value="InterPro"/>
</dbReference>
<dbReference type="SMART" id="SM00662">
    <property type="entry name" value="RPOLD"/>
    <property type="match status" value="1"/>
</dbReference>
<proteinExistence type="predicted"/>
<dbReference type="AlphaFoldDB" id="A0A6C0IJE8"/>
<evidence type="ECO:0000256" key="3">
    <source>
        <dbReference type="ARBA" id="ARBA00022844"/>
    </source>
</evidence>
<evidence type="ECO:0000313" key="6">
    <source>
        <dbReference type="EMBL" id="QHT91643.1"/>
    </source>
</evidence>
<sequence>MNPVIEHIEKPLISNTSNEALHFRLSGVNVSLANSIRRTILSDIPILVFKTTPYEKNKANIIANTSRLNNEIIKQRLSCIPIHVKDINDFPLKNLQMEVKVENITDSIIYVTTENFEIRDLVSGKLIPKDRTREIFPPDEFTGQFIDFVRLRPKISDELPGEKINITSEFSIGTAKEDGTFNVVSTCSYGFTPDEDKIDTEAVKLAQKYKDDGMKKEDVDFEIKNWKLLDGMRIVKQDSFDFAVQTIGIYENVELLQKACEILIDKMNKIDGLIETDELKITDSLNTMENSFDIILENEDYTIGKVIEYMLYKTYFEETKEMTFCGFKKMHPHDNYSIIRVAYTNSVNKSNVKQNLKACIAAIIQVYQRIHKSVVNLVKLK</sequence>
<dbReference type="PANTHER" id="PTHR11800">
    <property type="entry name" value="DNA-DIRECTED RNA POLYMERASE"/>
    <property type="match status" value="1"/>
</dbReference>
<reference evidence="6" key="1">
    <citation type="journal article" date="2020" name="Nature">
        <title>Giant virus diversity and host interactions through global metagenomics.</title>
        <authorList>
            <person name="Schulz F."/>
            <person name="Roux S."/>
            <person name="Paez-Espino D."/>
            <person name="Jungbluth S."/>
            <person name="Walsh D.A."/>
            <person name="Denef V.J."/>
            <person name="McMahon K.D."/>
            <person name="Konstantinidis K.T."/>
            <person name="Eloe-Fadrosh E.A."/>
            <person name="Kyrpides N.C."/>
            <person name="Woyke T."/>
        </authorList>
    </citation>
    <scope>NUCLEOTIDE SEQUENCE</scope>
    <source>
        <strain evidence="6">GVMAG-M-3300023184-86</strain>
    </source>
</reference>
<keyword evidence="3" id="KW-0946">Virion</keyword>